<dbReference type="Pfam" id="PF07647">
    <property type="entry name" value="SAM_2"/>
    <property type="match status" value="1"/>
</dbReference>
<sequence>MMATFAHQKRPITRSCSLEDRLTRSATFHGLTQTTDRRHEEEGSPRQRRITVGDSASYMPHSKDQNGNFSEKDVERQVAKSFRDLNTEEVCQWFTSIGLQKCIPFIKEANLCGADMASVDVNTLDTLHISTVEDREKLLSAIYNELHPPSTVTQRIDSLLESLGPGDVETFTATLVSMTKSKSSPHVSCLNTNRRSFKLRNNSLNNAGQRSAQLIEITINASERIVHLRTPKETTVGKIMDLCIKMLGMTEDKSLFTLKDKQGSPEELSPDQQIGTLLPSSSSSAAAAASSQLELHLVKRDKPTASASQDSPEENSPDENHNITNDIRGKQLAKEERIRELNQQVASLQNVIRQVQELHHGLVAFCSELKSMDGDTNVDALGSAELKQRLELVNRRLQDKRQNLQTLRDNITDFTADKQKQLEVHLLEKMKLNCHVFKEEICIVHLNRQAAQLHSALQESHVKEKARKKTSPIGSLSQLVSPQRPAMLLVVQENQNPDGRYGFSCRYGEGSGLVVVEAGNSQLCVDDRLVEVNGVSVVNSTHGELTDLLRQGPSIQVVVLRQPPPALPSPPSLQHMVSCDLEQTCCPGGDVGSTETRPQRRVIAI</sequence>
<dbReference type="SUPFAM" id="SSF47769">
    <property type="entry name" value="SAM/Pointed domain"/>
    <property type="match status" value="1"/>
</dbReference>
<keyword evidence="1" id="KW-0175">Coiled coil</keyword>
<proteinExistence type="predicted"/>
<evidence type="ECO:0000313" key="5">
    <source>
        <dbReference type="RefSeq" id="XP_005749401.1"/>
    </source>
</evidence>
<dbReference type="SMART" id="SM00454">
    <property type="entry name" value="SAM"/>
    <property type="match status" value="1"/>
</dbReference>
<reference evidence="5" key="1">
    <citation type="submission" date="2025-08" db="UniProtKB">
        <authorList>
            <consortium name="RefSeq"/>
        </authorList>
    </citation>
    <scope>IDENTIFICATION</scope>
</reference>
<evidence type="ECO:0000259" key="3">
    <source>
        <dbReference type="PROSITE" id="PS50106"/>
    </source>
</evidence>
<dbReference type="Gene3D" id="2.30.42.10">
    <property type="match status" value="1"/>
</dbReference>
<dbReference type="GeneID" id="102209321"/>
<dbReference type="PANTHER" id="PTHR12573:SF4">
    <property type="entry name" value="AT09986P-RELATED"/>
    <property type="match status" value="1"/>
</dbReference>
<evidence type="ECO:0000256" key="1">
    <source>
        <dbReference type="SAM" id="Coils"/>
    </source>
</evidence>
<dbReference type="SMART" id="SM00228">
    <property type="entry name" value="PDZ"/>
    <property type="match status" value="1"/>
</dbReference>
<accession>A0A9Y3S5B6</accession>
<protein>
    <submittedName>
        <fullName evidence="5">Uncharacterized protein LOC102209321</fullName>
    </submittedName>
</protein>
<dbReference type="InterPro" id="IPR001660">
    <property type="entry name" value="SAM"/>
</dbReference>
<dbReference type="PROSITE" id="PS50106">
    <property type="entry name" value="PDZ"/>
    <property type="match status" value="1"/>
</dbReference>
<organism evidence="4 5">
    <name type="scientific">Pundamilia nyererei</name>
    <dbReference type="NCBI Taxonomy" id="303518"/>
    <lineage>
        <taxon>Eukaryota</taxon>
        <taxon>Metazoa</taxon>
        <taxon>Chordata</taxon>
        <taxon>Craniata</taxon>
        <taxon>Vertebrata</taxon>
        <taxon>Euteleostomi</taxon>
        <taxon>Actinopterygii</taxon>
        <taxon>Neopterygii</taxon>
        <taxon>Teleostei</taxon>
        <taxon>Neoteleostei</taxon>
        <taxon>Acanthomorphata</taxon>
        <taxon>Ovalentaria</taxon>
        <taxon>Cichlomorphae</taxon>
        <taxon>Cichliformes</taxon>
        <taxon>Cichlidae</taxon>
        <taxon>African cichlids</taxon>
        <taxon>Pseudocrenilabrinae</taxon>
        <taxon>Haplochromini</taxon>
        <taxon>Pundamilia</taxon>
    </lineage>
</organism>
<feature type="coiled-coil region" evidence="1">
    <location>
        <begin position="383"/>
        <end position="417"/>
    </location>
</feature>
<feature type="region of interest" description="Disordered" evidence="2">
    <location>
        <begin position="302"/>
        <end position="325"/>
    </location>
</feature>
<evidence type="ECO:0000313" key="4">
    <source>
        <dbReference type="Proteomes" id="UP000695023"/>
    </source>
</evidence>
<feature type="domain" description="PDZ" evidence="3">
    <location>
        <begin position="490"/>
        <end position="564"/>
    </location>
</feature>
<gene>
    <name evidence="5" type="primary">LOC102209321</name>
</gene>
<name>A0A9Y3S5B6_9CICH</name>
<dbReference type="SUPFAM" id="SSF50156">
    <property type="entry name" value="PDZ domain-like"/>
    <property type="match status" value="1"/>
</dbReference>
<dbReference type="AlphaFoldDB" id="A0A9Y3S5B6"/>
<dbReference type="InterPro" id="IPR036034">
    <property type="entry name" value="PDZ_sf"/>
</dbReference>
<dbReference type="Gene3D" id="1.10.150.50">
    <property type="entry name" value="Transcription Factor, Ets-1"/>
    <property type="match status" value="1"/>
</dbReference>
<feature type="region of interest" description="Disordered" evidence="2">
    <location>
        <begin position="27"/>
        <end position="72"/>
    </location>
</feature>
<dbReference type="InterPro" id="IPR013761">
    <property type="entry name" value="SAM/pointed_sf"/>
</dbReference>
<dbReference type="RefSeq" id="XP_005749401.1">
    <property type="nucleotide sequence ID" value="XM_005749344.1"/>
</dbReference>
<feature type="compositionally biased region" description="Basic and acidic residues" evidence="2">
    <location>
        <begin position="35"/>
        <end position="45"/>
    </location>
</feature>
<dbReference type="Proteomes" id="UP000695023">
    <property type="component" value="Unplaced"/>
</dbReference>
<dbReference type="PANTHER" id="PTHR12573">
    <property type="entry name" value="AT09986P-RELATED"/>
    <property type="match status" value="1"/>
</dbReference>
<feature type="coiled-coil region" evidence="1">
    <location>
        <begin position="331"/>
        <end position="358"/>
    </location>
</feature>
<keyword evidence="4" id="KW-1185">Reference proteome</keyword>
<evidence type="ECO:0000256" key="2">
    <source>
        <dbReference type="SAM" id="MobiDB-lite"/>
    </source>
</evidence>
<dbReference type="InterPro" id="IPR001478">
    <property type="entry name" value="PDZ"/>
</dbReference>
<dbReference type="CDD" id="cd00136">
    <property type="entry name" value="PDZ_canonical"/>
    <property type="match status" value="1"/>
</dbReference>
<dbReference type="CDD" id="cd09487">
    <property type="entry name" value="SAM_superfamily"/>
    <property type="match status" value="1"/>
</dbReference>